<name>A0A2P8GH69_9BACT</name>
<dbReference type="EMBL" id="PYGK01000003">
    <property type="protein sequence ID" value="PSL33319.1"/>
    <property type="molecule type" value="Genomic_DNA"/>
</dbReference>
<dbReference type="AlphaFoldDB" id="A0A2P8GH69"/>
<protein>
    <submittedName>
        <fullName evidence="2">Lipocalin-like protein</fullName>
    </submittedName>
</protein>
<dbReference type="Pfam" id="PF13648">
    <property type="entry name" value="Lipocalin_4"/>
    <property type="match status" value="1"/>
</dbReference>
<evidence type="ECO:0000259" key="1">
    <source>
        <dbReference type="Pfam" id="PF13648"/>
    </source>
</evidence>
<dbReference type="PROSITE" id="PS51257">
    <property type="entry name" value="PROKAR_LIPOPROTEIN"/>
    <property type="match status" value="1"/>
</dbReference>
<sequence length="145" mass="16170">MKWALMVMVSTSMFVSCKKDKDEDKPSGCEISKTNLVGSYKLTALEYKQSATAQPVNYLAFMEDCEKDDILVLGNDGNYENKDAGTVCESHEVQKGTWDVVGHTININGMLQQGIITSYDCKTLICYVENGITQGDRMTYTLVKQ</sequence>
<dbReference type="Proteomes" id="UP000240978">
    <property type="component" value="Unassembled WGS sequence"/>
</dbReference>
<gene>
    <name evidence="2" type="ORF">CLV42_103302</name>
</gene>
<dbReference type="InterPro" id="IPR024311">
    <property type="entry name" value="Lipocalin-like"/>
</dbReference>
<reference evidence="2 3" key="1">
    <citation type="submission" date="2018-03" db="EMBL/GenBank/DDBJ databases">
        <title>Genomic Encyclopedia of Archaeal and Bacterial Type Strains, Phase II (KMG-II): from individual species to whole genera.</title>
        <authorList>
            <person name="Goeker M."/>
        </authorList>
    </citation>
    <scope>NUCLEOTIDE SEQUENCE [LARGE SCALE GENOMIC DNA]</scope>
    <source>
        <strain evidence="2 3">DSM 18107</strain>
    </source>
</reference>
<evidence type="ECO:0000313" key="2">
    <source>
        <dbReference type="EMBL" id="PSL33319.1"/>
    </source>
</evidence>
<proteinExistence type="predicted"/>
<accession>A0A2P8GH69</accession>
<feature type="domain" description="Lipocalin-like" evidence="1">
    <location>
        <begin position="36"/>
        <end position="109"/>
    </location>
</feature>
<evidence type="ECO:0000313" key="3">
    <source>
        <dbReference type="Proteomes" id="UP000240978"/>
    </source>
</evidence>
<keyword evidence="3" id="KW-1185">Reference proteome</keyword>
<comment type="caution">
    <text evidence="2">The sequence shown here is derived from an EMBL/GenBank/DDBJ whole genome shotgun (WGS) entry which is preliminary data.</text>
</comment>
<organism evidence="2 3">
    <name type="scientific">Chitinophaga ginsengisoli</name>
    <dbReference type="NCBI Taxonomy" id="363837"/>
    <lineage>
        <taxon>Bacteria</taxon>
        <taxon>Pseudomonadati</taxon>
        <taxon>Bacteroidota</taxon>
        <taxon>Chitinophagia</taxon>
        <taxon>Chitinophagales</taxon>
        <taxon>Chitinophagaceae</taxon>
        <taxon>Chitinophaga</taxon>
    </lineage>
</organism>